<accession>A0AAF0FBX9</accession>
<proteinExistence type="predicted"/>
<gene>
    <name evidence="1" type="ORF">MPSI1_002128</name>
</gene>
<evidence type="ECO:0000313" key="1">
    <source>
        <dbReference type="EMBL" id="WFD43466.1"/>
    </source>
</evidence>
<organism evidence="1 2">
    <name type="scientific">Malassezia psittaci</name>
    <dbReference type="NCBI Taxonomy" id="1821823"/>
    <lineage>
        <taxon>Eukaryota</taxon>
        <taxon>Fungi</taxon>
        <taxon>Dikarya</taxon>
        <taxon>Basidiomycota</taxon>
        <taxon>Ustilaginomycotina</taxon>
        <taxon>Malasseziomycetes</taxon>
        <taxon>Malasseziales</taxon>
        <taxon>Malasseziaceae</taxon>
        <taxon>Malassezia</taxon>
    </lineage>
</organism>
<sequence>MALNERYVSRDVQAQRQPLAETLIEAAQTRLTSERAKSVCDSVLQAPVLEQERQMALQGEALAHKGVHAHIVDCILRMNTGRVHRDVLLSELLKKVWQHDLKLPDSLLRQVCVSCGVMGLQRTRALIHRHLISSHFAYSETVWRAMLDAHAKRNDWTRVEQGLAECATREIATHLDRYRYALLRLGHQSSDQSSDALISVLNKMHRDDQRLDDRLLAALIDTLGMRNLHARKSHIPNSDQRGHRNPTYTLLDYLYERLEKTPDSFQRSLSSLLHVQFNILETTWNATAQHSASSHAFVKHVHNFQQRMSHIEPFLNDNEGVLQSIHIRLLGMHGEFNEATKSLTAFLTASLSSGMRAKHQRITLLALVHSAAHLPSAERFVVMKRLLQIASLQGIDAHLWRGIAGKHFPKLWQRALLSLAKDTKDTRVPPLCDWNTWKDLFHLLQNSIKNTPHVPKCNWAAVLRHPRVCQMLVDTAQNADEASESDKHSKELSLYFKLFHVPDRVLQRAHTFSTNQSGATLTP</sequence>
<dbReference type="Proteomes" id="UP001214628">
    <property type="component" value="Chromosome 2"/>
</dbReference>
<reference evidence="1" key="1">
    <citation type="submission" date="2023-02" db="EMBL/GenBank/DDBJ databases">
        <title>Mating type loci evolution in Malassezia.</title>
        <authorList>
            <person name="Coelho M.A."/>
        </authorList>
    </citation>
    <scope>NUCLEOTIDE SEQUENCE</scope>
    <source>
        <strain evidence="1">CBS 14136</strain>
    </source>
</reference>
<name>A0AAF0FBX9_9BASI</name>
<dbReference type="AlphaFoldDB" id="A0AAF0FBX9"/>
<protein>
    <submittedName>
        <fullName evidence="1">Uncharacterized protein</fullName>
    </submittedName>
</protein>
<evidence type="ECO:0000313" key="2">
    <source>
        <dbReference type="Proteomes" id="UP001214628"/>
    </source>
</evidence>
<keyword evidence="2" id="KW-1185">Reference proteome</keyword>
<dbReference type="EMBL" id="CP118376">
    <property type="protein sequence ID" value="WFD43466.1"/>
    <property type="molecule type" value="Genomic_DNA"/>
</dbReference>